<dbReference type="Gene3D" id="1.10.30.50">
    <property type="match status" value="1"/>
</dbReference>
<reference evidence="2" key="1">
    <citation type="submission" date="2018-05" db="EMBL/GenBank/DDBJ databases">
        <authorList>
            <person name="Lanie J.A."/>
            <person name="Ng W.-L."/>
            <person name="Kazmierczak K.M."/>
            <person name="Andrzejewski T.M."/>
            <person name="Davidsen T.M."/>
            <person name="Wayne K.J."/>
            <person name="Tettelin H."/>
            <person name="Glass J.I."/>
            <person name="Rusch D."/>
            <person name="Podicherti R."/>
            <person name="Tsui H.-C.T."/>
            <person name="Winkler M.E."/>
        </authorList>
    </citation>
    <scope>NUCLEOTIDE SEQUENCE</scope>
</reference>
<protein>
    <recommendedName>
        <fullName evidence="1">HNH nuclease domain-containing protein</fullName>
    </recommendedName>
</protein>
<organism evidence="2">
    <name type="scientific">marine metagenome</name>
    <dbReference type="NCBI Taxonomy" id="408172"/>
    <lineage>
        <taxon>unclassified sequences</taxon>
        <taxon>metagenomes</taxon>
        <taxon>ecological metagenomes</taxon>
    </lineage>
</organism>
<dbReference type="Pfam" id="PF13395">
    <property type="entry name" value="HNH_4"/>
    <property type="match status" value="1"/>
</dbReference>
<evidence type="ECO:0000313" key="2">
    <source>
        <dbReference type="EMBL" id="SVA99481.1"/>
    </source>
</evidence>
<dbReference type="CDD" id="cd00085">
    <property type="entry name" value="HNHc"/>
    <property type="match status" value="1"/>
</dbReference>
<proteinExistence type="predicted"/>
<sequence length="335" mass="39479">MNTKFENVDYWKAIILYGLNQATYKIALGKTLLELAEKKENVIDWTVLSKTFFDNYVSRLKNKSYPQQNNPSRKTVMERVVDSFRVGKLNYNEAISKVETDAFNDVIPRFQTIGTDKSIVGERFYHYDHGKKLYLHDSVFQIQEDYNNELSNELNARWSLLEGAFSIVHGNWELSNDIRDVYLRNGYERKDITKNRPFLQGYQGNVCFYCGESIMDGDIHVDHVIPRQFIQHDEIWNLVLSHSLCNWHKDDALVGKHYLEKLLARNENIMGSNHPWKKKIIDALGSTQTKRAKSTWYHYDNARIALKNNYWENSPSYNRETDPFFRKLITQLNNK</sequence>
<gene>
    <name evidence="2" type="ORF">METZ01_LOCUS152335</name>
</gene>
<name>A0A382ADX8_9ZZZZ</name>
<dbReference type="EMBL" id="UINC01024904">
    <property type="protein sequence ID" value="SVA99481.1"/>
    <property type="molecule type" value="Genomic_DNA"/>
</dbReference>
<accession>A0A382ADX8</accession>
<feature type="domain" description="HNH nuclease" evidence="1">
    <location>
        <begin position="207"/>
        <end position="251"/>
    </location>
</feature>
<dbReference type="InterPro" id="IPR003615">
    <property type="entry name" value="HNH_nuc"/>
</dbReference>
<evidence type="ECO:0000259" key="1">
    <source>
        <dbReference type="Pfam" id="PF13395"/>
    </source>
</evidence>
<dbReference type="AlphaFoldDB" id="A0A382ADX8"/>